<protein>
    <recommendedName>
        <fullName evidence="3">Gamma-butyrobetaine hydroxylase-like N-terminal domain-containing protein</fullName>
    </recommendedName>
</protein>
<dbReference type="InterPro" id="IPR012675">
    <property type="entry name" value="Beta-grasp_dom_sf"/>
</dbReference>
<dbReference type="AlphaFoldDB" id="A0A3B0XWK1"/>
<sequence>MSNKHSPTEIKLHQKSQLLEISFATGENFRYPSEYLRTHAKSAEIETSETPVFGKADVKINKIEPQGNYALRLYFDDGYDTGIFSWVTLFELGSDYTALWAQYLTKLEKYGLKREPSGQSASDSATVHLLYFMTNMLKVTHKETEVLKLPENIRTVESLMKLLRMRGEDWQRMFAEGAVQITVNKQFAELFTKLEDRDEVAFVPISKDI</sequence>
<dbReference type="PANTHER" id="PTHR35303:SF5">
    <property type="entry name" value="OS02G0197800 PROTEIN"/>
    <property type="match status" value="1"/>
</dbReference>
<dbReference type="Pfam" id="PF02597">
    <property type="entry name" value="ThiS"/>
    <property type="match status" value="1"/>
</dbReference>
<dbReference type="EMBL" id="UOFJ01000682">
    <property type="protein sequence ID" value="VAW72728.1"/>
    <property type="molecule type" value="Genomic_DNA"/>
</dbReference>
<dbReference type="PANTHER" id="PTHR35303">
    <property type="entry name" value="OS02G0197800 PROTEIN"/>
    <property type="match status" value="1"/>
</dbReference>
<accession>A0A3B0XWK1</accession>
<dbReference type="SUPFAM" id="SSF54285">
    <property type="entry name" value="MoaD/ThiS"/>
    <property type="match status" value="1"/>
</dbReference>
<dbReference type="InterPro" id="IPR016155">
    <property type="entry name" value="Mopterin_synth/thiamin_S_b"/>
</dbReference>
<evidence type="ECO:0000313" key="4">
    <source>
        <dbReference type="EMBL" id="VAW72728.1"/>
    </source>
</evidence>
<organism evidence="4">
    <name type="scientific">hydrothermal vent metagenome</name>
    <dbReference type="NCBI Taxonomy" id="652676"/>
    <lineage>
        <taxon>unclassified sequences</taxon>
        <taxon>metagenomes</taxon>
        <taxon>ecological metagenomes</taxon>
    </lineage>
</organism>
<dbReference type="Gene3D" id="3.30.2020.30">
    <property type="match status" value="1"/>
</dbReference>
<evidence type="ECO:0000256" key="2">
    <source>
        <dbReference type="ARBA" id="ARBA00023004"/>
    </source>
</evidence>
<feature type="domain" description="Gamma-butyrobetaine hydroxylase-like N-terminal" evidence="3">
    <location>
        <begin position="10"/>
        <end position="89"/>
    </location>
</feature>
<proteinExistence type="predicted"/>
<evidence type="ECO:0000259" key="3">
    <source>
        <dbReference type="Pfam" id="PF06155"/>
    </source>
</evidence>
<gene>
    <name evidence="4" type="ORF">MNBD_GAMMA10-2702</name>
</gene>
<dbReference type="InterPro" id="IPR038492">
    <property type="entry name" value="GBBH-like_N_sf"/>
</dbReference>
<dbReference type="Pfam" id="PF06155">
    <property type="entry name" value="GBBH-like_N"/>
    <property type="match status" value="1"/>
</dbReference>
<dbReference type="InterPro" id="IPR003749">
    <property type="entry name" value="ThiS/MoaD-like"/>
</dbReference>
<dbReference type="GO" id="GO:0046872">
    <property type="term" value="F:metal ion binding"/>
    <property type="evidence" value="ECO:0007669"/>
    <property type="project" value="UniProtKB-KW"/>
</dbReference>
<evidence type="ECO:0000256" key="1">
    <source>
        <dbReference type="ARBA" id="ARBA00022723"/>
    </source>
</evidence>
<keyword evidence="2" id="KW-0408">Iron</keyword>
<reference evidence="4" key="1">
    <citation type="submission" date="2018-06" db="EMBL/GenBank/DDBJ databases">
        <authorList>
            <person name="Zhirakovskaya E."/>
        </authorList>
    </citation>
    <scope>NUCLEOTIDE SEQUENCE</scope>
</reference>
<dbReference type="InterPro" id="IPR010376">
    <property type="entry name" value="GBBH-like_N"/>
</dbReference>
<name>A0A3B0XWK1_9ZZZZ</name>
<keyword evidence="1" id="KW-0479">Metal-binding</keyword>
<dbReference type="Gene3D" id="3.10.20.30">
    <property type="match status" value="1"/>
</dbReference>